<sequence>MADLATLYDAFRTLGEDPGVILAPDTAHIVAYGHQLVSQQSVPGVAVEAHADQKGVHARVTVEAGQVIAQPVHLCFGLFERFGVQNVELELTLEAGAIATFWSHCLFMFPDMARHAMDARIELEPGARLTYNEVHYHGLSGGIEVVPKARVKVGEEAHFRADFSLTQGRVGKLDIDYEVEVGRAATAELMSKIYGHLADRIDLSERVHLNGEDARGLVKTRVAVEDEARARILGATYGNAAGARGHVDCLEIVRGHAVASAVPEVKVTHPQAKVTHEAAIGSVDERQIEALMARGLSPEAAVDRIILGMLG</sequence>
<protein>
    <recommendedName>
        <fullName evidence="1">SUF system FeS cluster assembly SufBD core domain-containing protein</fullName>
    </recommendedName>
</protein>
<dbReference type="AlphaFoldDB" id="A0A4R3JX97"/>
<dbReference type="InterPro" id="IPR000825">
    <property type="entry name" value="SUF_FeS_clus_asmbl_SufBD_core"/>
</dbReference>
<dbReference type="RefSeq" id="WP_126460179.1">
    <property type="nucleotide sequence ID" value="NZ_AP018721.1"/>
</dbReference>
<dbReference type="Proteomes" id="UP000295135">
    <property type="component" value="Unassembled WGS sequence"/>
</dbReference>
<feature type="domain" description="SUF system FeS cluster assembly SufBD core" evidence="1">
    <location>
        <begin position="91"/>
        <end position="308"/>
    </location>
</feature>
<dbReference type="InterPro" id="IPR055346">
    <property type="entry name" value="Fe-S_cluster_assembly_SufBD"/>
</dbReference>
<reference evidence="2 3" key="1">
    <citation type="submission" date="2019-03" db="EMBL/GenBank/DDBJ databases">
        <title>Genomic Encyclopedia of Type Strains, Phase IV (KMG-IV): sequencing the most valuable type-strain genomes for metagenomic binning, comparative biology and taxonomic classification.</title>
        <authorList>
            <person name="Goeker M."/>
        </authorList>
    </citation>
    <scope>NUCLEOTIDE SEQUENCE [LARGE SCALE GENOMIC DNA]</scope>
    <source>
        <strain evidence="2 3">DSM 103923</strain>
    </source>
</reference>
<dbReference type="InterPro" id="IPR037284">
    <property type="entry name" value="SUF_FeS_clus_asmbl_SufBD_sf"/>
</dbReference>
<keyword evidence="3" id="KW-1185">Reference proteome</keyword>
<evidence type="ECO:0000313" key="2">
    <source>
        <dbReference type="EMBL" id="TCS71750.1"/>
    </source>
</evidence>
<dbReference type="PANTHER" id="PTHR30508:SF6">
    <property type="entry name" value="UPF0051 PROTEIN MJ0034"/>
    <property type="match status" value="1"/>
</dbReference>
<dbReference type="PANTHER" id="PTHR30508">
    <property type="entry name" value="FES CLUSTER ASSEMBLY PROTEIN SUF"/>
    <property type="match status" value="1"/>
</dbReference>
<dbReference type="Pfam" id="PF01458">
    <property type="entry name" value="SUFBD_core"/>
    <property type="match status" value="1"/>
</dbReference>
<comment type="caution">
    <text evidence="2">The sequence shown here is derived from an EMBL/GenBank/DDBJ whole genome shotgun (WGS) entry which is preliminary data.</text>
</comment>
<dbReference type="SUPFAM" id="SSF101960">
    <property type="entry name" value="Stabilizer of iron transporter SufD"/>
    <property type="match status" value="1"/>
</dbReference>
<dbReference type="OrthoDB" id="9803529at2"/>
<gene>
    <name evidence="2" type="ORF">EDC61_10893</name>
</gene>
<dbReference type="GO" id="GO:0016226">
    <property type="term" value="P:iron-sulfur cluster assembly"/>
    <property type="evidence" value="ECO:0007669"/>
    <property type="project" value="InterPro"/>
</dbReference>
<proteinExistence type="predicted"/>
<organism evidence="2 3">
    <name type="scientific">Sulfuritortus calidifontis</name>
    <dbReference type="NCBI Taxonomy" id="1914471"/>
    <lineage>
        <taxon>Bacteria</taxon>
        <taxon>Pseudomonadati</taxon>
        <taxon>Pseudomonadota</taxon>
        <taxon>Betaproteobacteria</taxon>
        <taxon>Nitrosomonadales</taxon>
        <taxon>Thiobacillaceae</taxon>
        <taxon>Sulfuritortus</taxon>
    </lineage>
</organism>
<name>A0A4R3JX97_9PROT</name>
<accession>A0A4R3JX97</accession>
<evidence type="ECO:0000259" key="1">
    <source>
        <dbReference type="Pfam" id="PF01458"/>
    </source>
</evidence>
<dbReference type="EMBL" id="SLZY01000008">
    <property type="protein sequence ID" value="TCS71750.1"/>
    <property type="molecule type" value="Genomic_DNA"/>
</dbReference>
<evidence type="ECO:0000313" key="3">
    <source>
        <dbReference type="Proteomes" id="UP000295135"/>
    </source>
</evidence>